<dbReference type="PRINTS" id="PR00364">
    <property type="entry name" value="DISEASERSIST"/>
</dbReference>
<dbReference type="PANTHER" id="PTHR47691:SF3">
    <property type="entry name" value="HTH-TYPE TRANSCRIPTIONAL REGULATOR RV0890C-RELATED"/>
    <property type="match status" value="1"/>
</dbReference>
<dbReference type="PROSITE" id="PS50943">
    <property type="entry name" value="HTH_CROC1"/>
    <property type="match status" value="1"/>
</dbReference>
<sequence>MPKSQVRRDQFGGLLRTLRLERRLTQEELAEAAGSSVRGIREMERGRVRNPQRRTVVLLADALRLAGADRDRFVALARVERQPHDRGAVPDDRAVVPDDRAVVPDDRAVVPDDRVAVPGDRAVVPDDGVPVPHDRPAVVVPGELPTAVPDLAGRAEILERLSALAADVTAGQPDTASVVVLHGPPGIGKTSLAVVAGHRLSPAFAGGQVFVDLQGVSPDGPVDPAEALAGLLRSLGVPDSRVPVSLAERGGLFRTLTRDRPLLVVLDNAASEAQVRPLLPAGRGCLALVTCRRPLTGLAGAVRLPLDLLTPAAGRLLLAAIVGADRIAAEPVAADQLVKLCGRLPLAVRIAGNRLASRPQWSVGWLVDLLHDQRQRLTALTAGDLGVRSAFEVSYRQLDPMTARVFRRASLIPGTDFEPALVAAVAGTTEETAAAALEELVEAGVLLTLGDRYQFHDLVRLYAQERLDAEEQQDCRTRAHDQMVGWLLRRTRQAGLMFEPVACRVDSPFDDDRAAAYWLDRESGNWLAALRDAARRGRHADVVAVTRALHWYSDANSHRHSWDEIFSLGVAAARAAGSPRDEAVLLNFLGWARYFCRDRNTDGLAALDRALELARLIGDRREEAWALTYTAAIFIRIGSGVLAVDHCRRAVGLFREIGYALGENGAASVQGGALAALGRFAEAVDLHRDVLAFYGHGSGLSRTGAVVARAGAMMSLGADLAGMGQWRAAADEYAHARRLFHRCGATFSEANAIHRYGLVLQALGEVDAAAEALGAALALYSALSCPWWEAQTLYALAALAGSAAGGAADARQLRERALDRCGELDAPEVRTLRATLRRELAEF</sequence>
<evidence type="ECO:0000259" key="1">
    <source>
        <dbReference type="PROSITE" id="PS50943"/>
    </source>
</evidence>
<proteinExistence type="predicted"/>
<dbReference type="Pfam" id="PF13560">
    <property type="entry name" value="HTH_31"/>
    <property type="match status" value="1"/>
</dbReference>
<comment type="caution">
    <text evidence="2">The sequence shown here is derived from an EMBL/GenBank/DDBJ whole genome shotgun (WGS) entry which is preliminary data.</text>
</comment>
<dbReference type="InterPro" id="IPR027417">
    <property type="entry name" value="P-loop_NTPase"/>
</dbReference>
<gene>
    <name evidence="2" type="ORF">DDE19_02810</name>
</gene>
<organism evidence="2 3">
    <name type="scientific">Micromonospora ureilytica</name>
    <dbReference type="NCBI Taxonomy" id="709868"/>
    <lineage>
        <taxon>Bacteria</taxon>
        <taxon>Bacillati</taxon>
        <taxon>Actinomycetota</taxon>
        <taxon>Actinomycetes</taxon>
        <taxon>Micromonosporales</taxon>
        <taxon>Micromonosporaceae</taxon>
        <taxon>Micromonospora</taxon>
    </lineage>
</organism>
<protein>
    <submittedName>
        <fullName evidence="2">Transcriptional regulator, XRE family protein</fullName>
    </submittedName>
</protein>
<dbReference type="SMART" id="SM00530">
    <property type="entry name" value="HTH_XRE"/>
    <property type="match status" value="1"/>
</dbReference>
<accession>A0A3N9Y3K6</accession>
<dbReference type="Proteomes" id="UP000278981">
    <property type="component" value="Unassembled WGS sequence"/>
</dbReference>
<dbReference type="SUPFAM" id="SSF52540">
    <property type="entry name" value="P-loop containing nucleoside triphosphate hydrolases"/>
    <property type="match status" value="1"/>
</dbReference>
<dbReference type="SUPFAM" id="SSF47413">
    <property type="entry name" value="lambda repressor-like DNA-binding domains"/>
    <property type="match status" value="1"/>
</dbReference>
<dbReference type="OrthoDB" id="7628974at2"/>
<name>A0A3N9Y3K6_9ACTN</name>
<dbReference type="Gene3D" id="3.40.50.300">
    <property type="entry name" value="P-loop containing nucleotide triphosphate hydrolases"/>
    <property type="match status" value="1"/>
</dbReference>
<reference evidence="2 3" key="1">
    <citation type="submission" date="2018-04" db="EMBL/GenBank/DDBJ databases">
        <title>Micromonosporas from Atacama Desert.</title>
        <authorList>
            <person name="Carro L."/>
            <person name="Klenk H.-P."/>
            <person name="Goodfellow M."/>
        </authorList>
    </citation>
    <scope>NUCLEOTIDE SEQUENCE [LARGE SCALE GENOMIC DNA]</scope>
    <source>
        <strain evidence="2 3">LB19</strain>
    </source>
</reference>
<dbReference type="InterPro" id="IPR010982">
    <property type="entry name" value="Lambda_DNA-bd_dom_sf"/>
</dbReference>
<dbReference type="InterPro" id="IPR011990">
    <property type="entry name" value="TPR-like_helical_dom_sf"/>
</dbReference>
<dbReference type="RefSeq" id="WP_124815884.1">
    <property type="nucleotide sequence ID" value="NZ_QDGB01000141.1"/>
</dbReference>
<dbReference type="Gene3D" id="1.10.260.40">
    <property type="entry name" value="lambda repressor-like DNA-binding domains"/>
    <property type="match status" value="1"/>
</dbReference>
<dbReference type="PANTHER" id="PTHR47691">
    <property type="entry name" value="REGULATOR-RELATED"/>
    <property type="match status" value="1"/>
</dbReference>
<dbReference type="GO" id="GO:0003677">
    <property type="term" value="F:DNA binding"/>
    <property type="evidence" value="ECO:0007669"/>
    <property type="project" value="InterPro"/>
</dbReference>
<dbReference type="AlphaFoldDB" id="A0A3N9Y3K6"/>
<dbReference type="SUPFAM" id="SSF48452">
    <property type="entry name" value="TPR-like"/>
    <property type="match status" value="2"/>
</dbReference>
<dbReference type="InterPro" id="IPR001387">
    <property type="entry name" value="Cro/C1-type_HTH"/>
</dbReference>
<dbReference type="Gene3D" id="1.25.40.10">
    <property type="entry name" value="Tetratricopeptide repeat domain"/>
    <property type="match status" value="2"/>
</dbReference>
<feature type="domain" description="HTH cro/C1-type" evidence="1">
    <location>
        <begin position="15"/>
        <end position="70"/>
    </location>
</feature>
<dbReference type="CDD" id="cd00093">
    <property type="entry name" value="HTH_XRE"/>
    <property type="match status" value="1"/>
</dbReference>
<evidence type="ECO:0000313" key="3">
    <source>
        <dbReference type="Proteomes" id="UP000278981"/>
    </source>
</evidence>
<dbReference type="EMBL" id="QDGB01000141">
    <property type="protein sequence ID" value="RQX19809.1"/>
    <property type="molecule type" value="Genomic_DNA"/>
</dbReference>
<evidence type="ECO:0000313" key="2">
    <source>
        <dbReference type="EMBL" id="RQX19809.1"/>
    </source>
</evidence>